<dbReference type="SUPFAM" id="SSF54637">
    <property type="entry name" value="Thioesterase/thiol ester dehydrase-isomerase"/>
    <property type="match status" value="1"/>
</dbReference>
<evidence type="ECO:0000256" key="1">
    <source>
        <dbReference type="ARBA" id="ARBA00005953"/>
    </source>
</evidence>
<organism evidence="3">
    <name type="scientific">freshwater metagenome</name>
    <dbReference type="NCBI Taxonomy" id="449393"/>
    <lineage>
        <taxon>unclassified sequences</taxon>
        <taxon>metagenomes</taxon>
        <taxon>ecological metagenomes</taxon>
    </lineage>
</organism>
<dbReference type="CDD" id="cd00586">
    <property type="entry name" value="4HBT"/>
    <property type="match status" value="1"/>
</dbReference>
<dbReference type="PANTHER" id="PTHR31793:SF27">
    <property type="entry name" value="NOVEL THIOESTERASE SUPERFAMILY DOMAIN AND SAPOSIN A-TYPE DOMAIN CONTAINING PROTEIN (0610012H03RIK)"/>
    <property type="match status" value="1"/>
</dbReference>
<evidence type="ECO:0000256" key="2">
    <source>
        <dbReference type="ARBA" id="ARBA00022801"/>
    </source>
</evidence>
<dbReference type="InterPro" id="IPR050563">
    <property type="entry name" value="4-hydroxybenzoyl-CoA_TE"/>
</dbReference>
<sequence>MTPGSDDRRVSSSPKTPLPTLDDFGDVRLVPTRWEDNDHYGHINNVVYYSFFDTAVNLWLLESTGVDIRTLPEIGVVVSSGCQFLRSLSFPDEVAVGLAVRRIGTSSVTYRLGVFKSGEQEVRALGEFVHVYVDAGGRTTVPIPAVIRSALEGLPLVQF</sequence>
<keyword evidence="2" id="KW-0378">Hydrolase</keyword>
<comment type="similarity">
    <text evidence="1">Belongs to the 4-hydroxybenzoyl-CoA thioesterase family.</text>
</comment>
<reference evidence="3" key="1">
    <citation type="submission" date="2020-05" db="EMBL/GenBank/DDBJ databases">
        <authorList>
            <person name="Chiriac C."/>
            <person name="Salcher M."/>
            <person name="Ghai R."/>
            <person name="Kavagutti S V."/>
        </authorList>
    </citation>
    <scope>NUCLEOTIDE SEQUENCE</scope>
</reference>
<dbReference type="EMBL" id="CAFBNF010000402">
    <property type="protein sequence ID" value="CAB4965313.1"/>
    <property type="molecule type" value="Genomic_DNA"/>
</dbReference>
<proteinExistence type="inferred from homology"/>
<dbReference type="PANTHER" id="PTHR31793">
    <property type="entry name" value="4-HYDROXYBENZOYL-COA THIOESTERASE FAMILY MEMBER"/>
    <property type="match status" value="1"/>
</dbReference>
<dbReference type="Pfam" id="PF13279">
    <property type="entry name" value="4HBT_2"/>
    <property type="match status" value="1"/>
</dbReference>
<protein>
    <submittedName>
        <fullName evidence="3">Unannotated protein</fullName>
    </submittedName>
</protein>
<dbReference type="GO" id="GO:0047617">
    <property type="term" value="F:fatty acyl-CoA hydrolase activity"/>
    <property type="evidence" value="ECO:0007669"/>
    <property type="project" value="TreeGrafter"/>
</dbReference>
<evidence type="ECO:0000313" key="3">
    <source>
        <dbReference type="EMBL" id="CAB4965313.1"/>
    </source>
</evidence>
<dbReference type="Gene3D" id="3.10.129.10">
    <property type="entry name" value="Hotdog Thioesterase"/>
    <property type="match status" value="1"/>
</dbReference>
<dbReference type="AlphaFoldDB" id="A0A6J7LEW7"/>
<gene>
    <name evidence="3" type="ORF">UFOPK3773_02375</name>
</gene>
<dbReference type="InterPro" id="IPR029069">
    <property type="entry name" value="HotDog_dom_sf"/>
</dbReference>
<name>A0A6J7LEW7_9ZZZZ</name>
<accession>A0A6J7LEW7</accession>